<evidence type="ECO:0000313" key="3">
    <source>
        <dbReference type="EMBL" id="MBX8643248.1"/>
    </source>
</evidence>
<dbReference type="AlphaFoldDB" id="A0A8J7YLV1"/>
<reference evidence="3" key="1">
    <citation type="submission" date="2021-05" db="EMBL/GenBank/DDBJ databases">
        <title>Genomic insights into ecological role and evolution of a novel Thermoplasmata order Candidatus Sysuiplasmatales.</title>
        <authorList>
            <person name="Yuan Y."/>
        </authorList>
    </citation>
    <scope>NUCLEOTIDE SEQUENCE</scope>
    <source>
        <strain evidence="3">TUT19-bin139</strain>
    </source>
</reference>
<dbReference type="SUPFAM" id="SSF53756">
    <property type="entry name" value="UDP-Glycosyltransferase/glycogen phosphorylase"/>
    <property type="match status" value="1"/>
</dbReference>
<gene>
    <name evidence="3" type="ORF">KIY12_00740</name>
</gene>
<dbReference type="InterPro" id="IPR028098">
    <property type="entry name" value="Glyco_trans_4-like_N"/>
</dbReference>
<accession>A0A8J7YLV1</accession>
<dbReference type="EMBL" id="JAHEAC010000002">
    <property type="protein sequence ID" value="MBX8643248.1"/>
    <property type="molecule type" value="Genomic_DNA"/>
</dbReference>
<dbReference type="InterPro" id="IPR050194">
    <property type="entry name" value="Glycosyltransferase_grp1"/>
</dbReference>
<evidence type="ECO:0000259" key="2">
    <source>
        <dbReference type="Pfam" id="PF13439"/>
    </source>
</evidence>
<dbReference type="PANTHER" id="PTHR45947">
    <property type="entry name" value="SULFOQUINOVOSYL TRANSFERASE SQD2"/>
    <property type="match status" value="1"/>
</dbReference>
<keyword evidence="3" id="KW-0328">Glycosyltransferase</keyword>
<organism evidence="3 4">
    <name type="scientific">Candidatus Sysuiplasma superficiale</name>
    <dbReference type="NCBI Taxonomy" id="2823368"/>
    <lineage>
        <taxon>Archaea</taxon>
        <taxon>Methanobacteriati</taxon>
        <taxon>Thermoplasmatota</taxon>
        <taxon>Thermoplasmata</taxon>
        <taxon>Candidatus Sysuiplasmatales</taxon>
        <taxon>Candidatus Sysuiplasmataceae</taxon>
        <taxon>Candidatus Sysuiplasma</taxon>
    </lineage>
</organism>
<keyword evidence="3" id="KW-0808">Transferase</keyword>
<feature type="domain" description="Glycosyl transferase family 1" evidence="1">
    <location>
        <begin position="188"/>
        <end position="348"/>
    </location>
</feature>
<proteinExistence type="predicted"/>
<protein>
    <submittedName>
        <fullName evidence="3">Glycosyltransferase</fullName>
        <ecNumber evidence="3">2.4.-.-</ecNumber>
    </submittedName>
</protein>
<evidence type="ECO:0000313" key="4">
    <source>
        <dbReference type="Proteomes" id="UP000750197"/>
    </source>
</evidence>
<comment type="caution">
    <text evidence="3">The sequence shown here is derived from an EMBL/GenBank/DDBJ whole genome shotgun (WGS) entry which is preliminary data.</text>
</comment>
<dbReference type="PANTHER" id="PTHR45947:SF3">
    <property type="entry name" value="SULFOQUINOVOSYL TRANSFERASE SQD2"/>
    <property type="match status" value="1"/>
</dbReference>
<name>A0A8J7YLV1_9ARCH</name>
<dbReference type="EC" id="2.4.-.-" evidence="3"/>
<dbReference type="Gene3D" id="3.40.50.2000">
    <property type="entry name" value="Glycogen Phosphorylase B"/>
    <property type="match status" value="2"/>
</dbReference>
<feature type="domain" description="Glycosyltransferase subfamily 4-like N-terminal" evidence="2">
    <location>
        <begin position="15"/>
        <end position="166"/>
    </location>
</feature>
<dbReference type="InterPro" id="IPR001296">
    <property type="entry name" value="Glyco_trans_1"/>
</dbReference>
<sequence length="377" mass="42328">MKIAQISPFYAPHHGGVESFVRDMAEEMTRRGHDVTVITSLHDRSLPEEESIRNVRVLRVPLRMTVLRTPIPKHLQSYLDADYDIIHTHTPPPSFAYIASRHYGSGPKHVVTYHCDSDIPSRLLSPVIRVLDRRTSARILRSADRVIVTTETYASTSLNTWDIRPEIVPVSANTRRFFPDPEDRIRTRRRLSLDGKRIVLFVGRLVRHKGVHYLIDAMRFLDDGYVLIIAGAGDYAQPLRRAIRVRGLEKRVSMIGDVPDTVLPSLYRAADVLVVPSTSRLEAFGISAVEAMASGTPVIVSDIPGVREIIDDGVQGLRAEPMNPEDIAARIRTVLEDRKRRDAMGKEAVSRAKVFSSGIVAERMLRVYSNILSSDNA</sequence>
<evidence type="ECO:0000259" key="1">
    <source>
        <dbReference type="Pfam" id="PF00534"/>
    </source>
</evidence>
<dbReference type="Proteomes" id="UP000750197">
    <property type="component" value="Unassembled WGS sequence"/>
</dbReference>
<dbReference type="Pfam" id="PF00534">
    <property type="entry name" value="Glycos_transf_1"/>
    <property type="match status" value="1"/>
</dbReference>
<dbReference type="Pfam" id="PF13439">
    <property type="entry name" value="Glyco_transf_4"/>
    <property type="match status" value="1"/>
</dbReference>
<dbReference type="GO" id="GO:0016757">
    <property type="term" value="F:glycosyltransferase activity"/>
    <property type="evidence" value="ECO:0007669"/>
    <property type="project" value="UniProtKB-KW"/>
</dbReference>